<keyword evidence="14" id="KW-1185">Reference proteome</keyword>
<dbReference type="GO" id="GO:0004856">
    <property type="term" value="F:D-xylulokinase activity"/>
    <property type="evidence" value="ECO:0007669"/>
    <property type="project" value="UniProtKB-EC"/>
</dbReference>
<dbReference type="InterPro" id="IPR018483">
    <property type="entry name" value="Carb_kinase_FGGY_CS"/>
</dbReference>
<keyword evidence="5 8" id="KW-0418">Kinase</keyword>
<dbReference type="CDD" id="cd07808">
    <property type="entry name" value="ASKHA_NBD_FGGY_EcXK-like"/>
    <property type="match status" value="1"/>
</dbReference>
<evidence type="ECO:0000256" key="8">
    <source>
        <dbReference type="HAMAP-Rule" id="MF_02220"/>
    </source>
</evidence>
<comment type="similarity">
    <text evidence="1 8 9">Belongs to the FGGY kinase family.</text>
</comment>
<gene>
    <name evidence="8 10 13" type="primary">xylB</name>
    <name evidence="13" type="ORF">QUW25_05390</name>
</gene>
<dbReference type="InterPro" id="IPR000577">
    <property type="entry name" value="Carb_kinase_FGGY"/>
</dbReference>
<dbReference type="PANTHER" id="PTHR43095:SF5">
    <property type="entry name" value="XYLULOSE KINASE"/>
    <property type="match status" value="1"/>
</dbReference>
<dbReference type="PIRSF" id="PIRSF000538">
    <property type="entry name" value="GlpK"/>
    <property type="match status" value="1"/>
</dbReference>
<feature type="domain" description="Carbohydrate kinase FGGY C-terminal" evidence="12">
    <location>
        <begin position="253"/>
        <end position="439"/>
    </location>
</feature>
<evidence type="ECO:0000256" key="5">
    <source>
        <dbReference type="ARBA" id="ARBA00022777"/>
    </source>
</evidence>
<dbReference type="Proteomes" id="UP001529256">
    <property type="component" value="Unassembled WGS sequence"/>
</dbReference>
<evidence type="ECO:0000256" key="4">
    <source>
        <dbReference type="ARBA" id="ARBA00022741"/>
    </source>
</evidence>
<evidence type="ECO:0000256" key="10">
    <source>
        <dbReference type="RuleBase" id="RU364073"/>
    </source>
</evidence>
<evidence type="ECO:0000256" key="2">
    <source>
        <dbReference type="ARBA" id="ARBA00022629"/>
    </source>
</evidence>
<protein>
    <recommendedName>
        <fullName evidence="8 10">Xylulose kinase</fullName>
        <shortName evidence="8 10">Xylulokinase</shortName>
        <ecNumber evidence="8 10">2.7.1.17</ecNumber>
    </recommendedName>
</protein>
<dbReference type="InterPro" id="IPR006000">
    <property type="entry name" value="Xylulokinase"/>
</dbReference>
<dbReference type="EC" id="2.7.1.17" evidence="8 10"/>
<dbReference type="Pfam" id="PF02782">
    <property type="entry name" value="FGGY_C"/>
    <property type="match status" value="1"/>
</dbReference>
<dbReference type="PROSITE" id="PS00933">
    <property type="entry name" value="FGGY_KINASES_1"/>
    <property type="match status" value="1"/>
</dbReference>
<dbReference type="InterPro" id="IPR018484">
    <property type="entry name" value="FGGY_N"/>
</dbReference>
<dbReference type="SUPFAM" id="SSF53067">
    <property type="entry name" value="Actin-like ATPase domain"/>
    <property type="match status" value="2"/>
</dbReference>
<evidence type="ECO:0000313" key="14">
    <source>
        <dbReference type="Proteomes" id="UP001529256"/>
    </source>
</evidence>
<dbReference type="InterPro" id="IPR043129">
    <property type="entry name" value="ATPase_NBD"/>
</dbReference>
<evidence type="ECO:0000256" key="6">
    <source>
        <dbReference type="ARBA" id="ARBA00022840"/>
    </source>
</evidence>
<keyword evidence="3 8" id="KW-0808">Transferase</keyword>
<keyword evidence="4 8" id="KW-0547">Nucleotide-binding</keyword>
<comment type="function">
    <text evidence="8">Catalyzes the phosphorylation of D-xylulose to D-xylulose 5-phosphate.</text>
</comment>
<feature type="domain" description="Carbohydrate kinase FGGY N-terminal" evidence="11">
    <location>
        <begin position="2"/>
        <end position="244"/>
    </location>
</feature>
<sequence>MYFIGVDLGTSACKFLLMDERGEILNITSGSYDVEYPRPGWSQQNPEDWWRAVREGVPELLAGFDASQVAGIGCGGQMHGLVALDEKDQVIRPAILWNDGRTGEQVRFLNGEVGISRLLKLTGNIAYAGFTAPKLLWMRDEESELFSRIAHVLLPKDYLNHLLTGEYATDVSDASGMLLFDVERRTWSDEMLELCGLTPAQMPRVYESYEPIGTLLPEVADELGLPRGVVVAAGAGDNAAAAVGTGAVGAGTMNISLGTSGTVFIPTAEFASGVGDRIHSFCHADGAWHLMGCILSAASCNAWWVNDVLGTDDMAAEQAGIDGSSARADLPYFLPYLMGERTPLNDVNARGAFVGMSMSTTRSDLTRAVLEGVAFAVRDSVEIARSLGVDVTTSTVCGGGAKSRLWLQMLADVLGIELVLPTTEQGPGYGGAMLASVAAGAYPSVAACAGAIVGERERIEPKLELTAAYERRYQIWHGLYPALRDTFETMGARND</sequence>
<dbReference type="PANTHER" id="PTHR43095">
    <property type="entry name" value="SUGAR KINASE"/>
    <property type="match status" value="1"/>
</dbReference>
<evidence type="ECO:0000256" key="3">
    <source>
        <dbReference type="ARBA" id="ARBA00022679"/>
    </source>
</evidence>
<dbReference type="EMBL" id="JAUDEA010000006">
    <property type="protein sequence ID" value="MDM8271105.1"/>
    <property type="molecule type" value="Genomic_DNA"/>
</dbReference>
<evidence type="ECO:0000259" key="12">
    <source>
        <dbReference type="Pfam" id="PF02782"/>
    </source>
</evidence>
<dbReference type="Gene3D" id="3.30.420.40">
    <property type="match status" value="2"/>
</dbReference>
<organism evidence="13 14">
    <name type="scientific">Thermophilibacter provencensis</name>
    <dbReference type="NCBI Taxonomy" id="1852386"/>
    <lineage>
        <taxon>Bacteria</taxon>
        <taxon>Bacillati</taxon>
        <taxon>Actinomycetota</taxon>
        <taxon>Coriobacteriia</taxon>
        <taxon>Coriobacteriales</taxon>
        <taxon>Atopobiaceae</taxon>
        <taxon>Thermophilibacter</taxon>
    </lineage>
</organism>
<reference evidence="13" key="2">
    <citation type="submission" date="2023-06" db="EMBL/GenBank/DDBJ databases">
        <authorList>
            <person name="Zeman M."/>
            <person name="Kubasova T."/>
            <person name="Jahodarova E."/>
            <person name="Nykrynova M."/>
            <person name="Rychlik I."/>
        </authorList>
    </citation>
    <scope>NUCLEOTIDE SEQUENCE</scope>
    <source>
        <strain evidence="13">153_Feed</strain>
    </source>
</reference>
<reference evidence="13" key="1">
    <citation type="submission" date="2023-06" db="EMBL/GenBank/DDBJ databases">
        <title>Identification and characterization of horizontal gene transfer across gut microbiota members of farm animals based on homology search.</title>
        <authorList>
            <person name="Schwarzerova J."/>
            <person name="Nykrynova M."/>
            <person name="Jureckova K."/>
            <person name="Cejkova D."/>
            <person name="Rychlik I."/>
        </authorList>
    </citation>
    <scope>NUCLEOTIDE SEQUENCE</scope>
    <source>
        <strain evidence="13">153_Feed</strain>
    </source>
</reference>
<name>A0ABT7V3C7_9ACTN</name>
<evidence type="ECO:0000259" key="11">
    <source>
        <dbReference type="Pfam" id="PF00370"/>
    </source>
</evidence>
<proteinExistence type="inferred from homology"/>
<dbReference type="HAMAP" id="MF_02220">
    <property type="entry name" value="XylB"/>
    <property type="match status" value="1"/>
</dbReference>
<keyword evidence="2 8" id="KW-0859">Xylose metabolism</keyword>
<evidence type="ECO:0000256" key="9">
    <source>
        <dbReference type="RuleBase" id="RU003733"/>
    </source>
</evidence>
<feature type="active site" description="Proton acceptor" evidence="8">
    <location>
        <position position="237"/>
    </location>
</feature>
<keyword evidence="7 8" id="KW-0119">Carbohydrate metabolism</keyword>
<comment type="catalytic activity">
    <reaction evidence="8 10">
        <text>D-xylulose + ATP = D-xylulose 5-phosphate + ADP + H(+)</text>
        <dbReference type="Rhea" id="RHEA:10964"/>
        <dbReference type="ChEBI" id="CHEBI:15378"/>
        <dbReference type="ChEBI" id="CHEBI:17140"/>
        <dbReference type="ChEBI" id="CHEBI:30616"/>
        <dbReference type="ChEBI" id="CHEBI:57737"/>
        <dbReference type="ChEBI" id="CHEBI:456216"/>
        <dbReference type="EC" id="2.7.1.17"/>
    </reaction>
</comment>
<dbReference type="Pfam" id="PF00370">
    <property type="entry name" value="FGGY_N"/>
    <property type="match status" value="1"/>
</dbReference>
<dbReference type="InterPro" id="IPR050406">
    <property type="entry name" value="FGGY_Carb_Kinase"/>
</dbReference>
<dbReference type="NCBIfam" id="TIGR01312">
    <property type="entry name" value="XylB"/>
    <property type="match status" value="1"/>
</dbReference>
<comment type="caution">
    <text evidence="13">The sequence shown here is derived from an EMBL/GenBank/DDBJ whole genome shotgun (WGS) entry which is preliminary data.</text>
</comment>
<keyword evidence="6 8" id="KW-0067">ATP-binding</keyword>
<dbReference type="InterPro" id="IPR018485">
    <property type="entry name" value="FGGY_C"/>
</dbReference>
<accession>A0ABT7V3C7</accession>
<dbReference type="PROSITE" id="PS00445">
    <property type="entry name" value="FGGY_KINASES_2"/>
    <property type="match status" value="1"/>
</dbReference>
<evidence type="ECO:0000313" key="13">
    <source>
        <dbReference type="EMBL" id="MDM8271105.1"/>
    </source>
</evidence>
<feature type="binding site" evidence="8">
    <location>
        <begin position="78"/>
        <end position="79"/>
    </location>
    <ligand>
        <name>substrate</name>
    </ligand>
</feature>
<evidence type="ECO:0000256" key="7">
    <source>
        <dbReference type="ARBA" id="ARBA00023277"/>
    </source>
</evidence>
<feature type="site" description="Important for activity" evidence="8">
    <location>
        <position position="7"/>
    </location>
</feature>
<evidence type="ECO:0000256" key="1">
    <source>
        <dbReference type="ARBA" id="ARBA00009156"/>
    </source>
</evidence>
<dbReference type="RefSeq" id="WP_289511195.1">
    <property type="nucleotide sequence ID" value="NZ_JAUDEA010000006.1"/>
</dbReference>